<sequence>MNNNTIKNVEKNIHKKIKILEKEKIITSNQGDLIKFFHKIRNKL</sequence>
<gene>
    <name evidence="1" type="ORF">LCGC14_1933140</name>
</gene>
<evidence type="ECO:0000313" key="1">
    <source>
        <dbReference type="EMBL" id="KKL87598.1"/>
    </source>
</evidence>
<reference evidence="1" key="1">
    <citation type="journal article" date="2015" name="Nature">
        <title>Complex archaea that bridge the gap between prokaryotes and eukaryotes.</title>
        <authorList>
            <person name="Spang A."/>
            <person name="Saw J.H."/>
            <person name="Jorgensen S.L."/>
            <person name="Zaremba-Niedzwiedzka K."/>
            <person name="Martijn J."/>
            <person name="Lind A.E."/>
            <person name="van Eijk R."/>
            <person name="Schleper C."/>
            <person name="Guy L."/>
            <person name="Ettema T.J."/>
        </authorList>
    </citation>
    <scope>NUCLEOTIDE SEQUENCE</scope>
</reference>
<dbReference type="EMBL" id="LAZR01020795">
    <property type="protein sequence ID" value="KKL87598.1"/>
    <property type="molecule type" value="Genomic_DNA"/>
</dbReference>
<comment type="caution">
    <text evidence="1">The sequence shown here is derived from an EMBL/GenBank/DDBJ whole genome shotgun (WGS) entry which is preliminary data.</text>
</comment>
<name>A0A0F9FMY7_9ZZZZ</name>
<protein>
    <submittedName>
        <fullName evidence="1">Uncharacterized protein</fullName>
    </submittedName>
</protein>
<dbReference type="AlphaFoldDB" id="A0A0F9FMY7"/>
<proteinExistence type="predicted"/>
<organism evidence="1">
    <name type="scientific">marine sediment metagenome</name>
    <dbReference type="NCBI Taxonomy" id="412755"/>
    <lineage>
        <taxon>unclassified sequences</taxon>
        <taxon>metagenomes</taxon>
        <taxon>ecological metagenomes</taxon>
    </lineage>
</organism>
<accession>A0A0F9FMY7</accession>